<accession>A0A344TCP3</accession>
<dbReference type="AlphaFoldDB" id="A0A344TCP3"/>
<dbReference type="KEGG" id="run:DR864_01060"/>
<dbReference type="EMBL" id="CP030850">
    <property type="protein sequence ID" value="AXE16414.1"/>
    <property type="molecule type" value="Genomic_DNA"/>
</dbReference>
<name>A0A344TCP3_9BACT</name>
<dbReference type="OrthoDB" id="921154at2"/>
<feature type="chain" id="PRO_5016880523" description="Secretion system C-terminal sorting domain-containing protein" evidence="1">
    <location>
        <begin position="20"/>
        <end position="361"/>
    </location>
</feature>
<evidence type="ECO:0000256" key="1">
    <source>
        <dbReference type="SAM" id="SignalP"/>
    </source>
</evidence>
<dbReference type="NCBIfam" id="TIGR04183">
    <property type="entry name" value="Por_Secre_tail"/>
    <property type="match status" value="1"/>
</dbReference>
<dbReference type="Proteomes" id="UP000251993">
    <property type="component" value="Chromosome"/>
</dbReference>
<keyword evidence="4" id="KW-1185">Reference proteome</keyword>
<evidence type="ECO:0000259" key="2">
    <source>
        <dbReference type="Pfam" id="PF18962"/>
    </source>
</evidence>
<keyword evidence="1" id="KW-0732">Signal</keyword>
<gene>
    <name evidence="3" type="ORF">DR864_01060</name>
</gene>
<reference evidence="3 4" key="1">
    <citation type="submission" date="2018-07" db="EMBL/GenBank/DDBJ databases">
        <title>Genome sequencing of Runella.</title>
        <authorList>
            <person name="Baek M.-G."/>
            <person name="Yi H."/>
        </authorList>
    </citation>
    <scope>NUCLEOTIDE SEQUENCE [LARGE SCALE GENOMIC DNA]</scope>
    <source>
        <strain evidence="3 4">HYN0085</strain>
    </source>
</reference>
<proteinExistence type="predicted"/>
<protein>
    <recommendedName>
        <fullName evidence="2">Secretion system C-terminal sorting domain-containing protein</fullName>
    </recommendedName>
</protein>
<dbReference type="Pfam" id="PF18962">
    <property type="entry name" value="Por_Secre_tail"/>
    <property type="match status" value="1"/>
</dbReference>
<feature type="domain" description="Secretion system C-terminal sorting" evidence="2">
    <location>
        <begin position="281"/>
        <end position="350"/>
    </location>
</feature>
<evidence type="ECO:0000313" key="3">
    <source>
        <dbReference type="EMBL" id="AXE16414.1"/>
    </source>
</evidence>
<feature type="signal peptide" evidence="1">
    <location>
        <begin position="1"/>
        <end position="19"/>
    </location>
</feature>
<evidence type="ECO:0000313" key="4">
    <source>
        <dbReference type="Proteomes" id="UP000251993"/>
    </source>
</evidence>
<organism evidence="3 4">
    <name type="scientific">Runella rosea</name>
    <dbReference type="NCBI Taxonomy" id="2259595"/>
    <lineage>
        <taxon>Bacteria</taxon>
        <taxon>Pseudomonadati</taxon>
        <taxon>Bacteroidota</taxon>
        <taxon>Cytophagia</taxon>
        <taxon>Cytophagales</taxon>
        <taxon>Spirosomataceae</taxon>
        <taxon>Runella</taxon>
    </lineage>
</organism>
<dbReference type="RefSeq" id="WP_114065201.1">
    <property type="nucleotide sequence ID" value="NZ_CP030850.1"/>
</dbReference>
<dbReference type="InterPro" id="IPR026444">
    <property type="entry name" value="Secre_tail"/>
</dbReference>
<sequence length="361" mass="38830">MKKPLLVFLGFLCIPAAHAQFFSSAEVYIGSGAIVTMNNEIINQGDLKSDGTLHLRKGISNQGQMALNGQVILDGEGTQLIKSDNSINVGALLLSQVGKVNLQAPLIVQNELKFGKGIIENTALFPLEIADNAQITGASNRSHVKGYVQKSGDDAFDFPVGDGLELHTFAISKPASEDKISVGFVTQSPTRLSNKLADAVAEVTGNNYWAVQGIKNQNIQVSVASEQANNQILQLRDNQWNLTAGSVENNVVSAQTVLNGASYFTIGTQIAEASENAEVSVYPNPSNGSFDVRLKGFSANETISLDITDLSGRSLVKQEGKVKDFSTKYSIGDKVSNGSYFLRVLRTEKNQSFVQNLLITK</sequence>